<gene>
    <name evidence="2" type="ORF">PVAND_006414</name>
</gene>
<accession>A0A9J6C3J9</accession>
<evidence type="ECO:0000313" key="2">
    <source>
        <dbReference type="EMBL" id="KAG5676591.1"/>
    </source>
</evidence>
<reference evidence="2" key="1">
    <citation type="submission" date="2021-03" db="EMBL/GenBank/DDBJ databases">
        <title>Chromosome level genome of the anhydrobiotic midge Polypedilum vanderplanki.</title>
        <authorList>
            <person name="Yoshida Y."/>
            <person name="Kikawada T."/>
            <person name="Gusev O."/>
        </authorList>
    </citation>
    <scope>NUCLEOTIDE SEQUENCE</scope>
    <source>
        <strain evidence="2">NIAS01</strain>
        <tissue evidence="2">Whole body or cell culture</tissue>
    </source>
</reference>
<organism evidence="2 3">
    <name type="scientific">Polypedilum vanderplanki</name>
    <name type="common">Sleeping chironomid midge</name>
    <dbReference type="NCBI Taxonomy" id="319348"/>
    <lineage>
        <taxon>Eukaryota</taxon>
        <taxon>Metazoa</taxon>
        <taxon>Ecdysozoa</taxon>
        <taxon>Arthropoda</taxon>
        <taxon>Hexapoda</taxon>
        <taxon>Insecta</taxon>
        <taxon>Pterygota</taxon>
        <taxon>Neoptera</taxon>
        <taxon>Endopterygota</taxon>
        <taxon>Diptera</taxon>
        <taxon>Nematocera</taxon>
        <taxon>Chironomoidea</taxon>
        <taxon>Chironomidae</taxon>
        <taxon>Chironominae</taxon>
        <taxon>Polypedilum</taxon>
        <taxon>Polypedilum</taxon>
    </lineage>
</organism>
<sequence>MLGRRVTRSNSLNFEVENLESSQTRKRFNRPSIDKEDIQDLAKIITNKKQKIKTTMEDNNITSESDQKKLSDVLSELNINMNNINSNMISKFDTLQNNLDSLKNAVTVELNKLNEVIKNVSMSIDAINVEINHLKSENAGIKKEVNNFLSMQKQHEECLTELSALQNKHEQLKINTTEVSIFNLPGSIDNESLIDDLSRWSNNLINIDKIKRVNVVQGRNNKKSAYISFFGLTRINTCSLNTLMKEKKTSMGNIVQYYLKTFLIMVMMRIKVWSFYSILH</sequence>
<keyword evidence="3" id="KW-1185">Reference proteome</keyword>
<proteinExistence type="predicted"/>
<evidence type="ECO:0000256" key="1">
    <source>
        <dbReference type="SAM" id="Coils"/>
    </source>
</evidence>
<dbReference type="EMBL" id="JADBJN010000002">
    <property type="protein sequence ID" value="KAG5676591.1"/>
    <property type="molecule type" value="Genomic_DNA"/>
</dbReference>
<protein>
    <submittedName>
        <fullName evidence="2">Uncharacterized protein</fullName>
    </submittedName>
</protein>
<comment type="caution">
    <text evidence="2">The sequence shown here is derived from an EMBL/GenBank/DDBJ whole genome shotgun (WGS) entry which is preliminary data.</text>
</comment>
<feature type="coiled-coil region" evidence="1">
    <location>
        <begin position="85"/>
        <end position="175"/>
    </location>
</feature>
<name>A0A9J6C3J9_POLVA</name>
<dbReference type="AlphaFoldDB" id="A0A9J6C3J9"/>
<evidence type="ECO:0000313" key="3">
    <source>
        <dbReference type="Proteomes" id="UP001107558"/>
    </source>
</evidence>
<dbReference type="Proteomes" id="UP001107558">
    <property type="component" value="Chromosome 2"/>
</dbReference>
<keyword evidence="1" id="KW-0175">Coiled coil</keyword>